<evidence type="ECO:0000313" key="3">
    <source>
        <dbReference type="EMBL" id="VAW77487.1"/>
    </source>
</evidence>
<dbReference type="Gene3D" id="3.30.390.10">
    <property type="entry name" value="Enolase-like, N-terminal domain"/>
    <property type="match status" value="1"/>
</dbReference>
<dbReference type="PANTHER" id="PTHR11902">
    <property type="entry name" value="ENOLASE"/>
    <property type="match status" value="1"/>
</dbReference>
<dbReference type="InterPro" id="IPR029017">
    <property type="entry name" value="Enolase-like_N"/>
</dbReference>
<dbReference type="GO" id="GO:0006096">
    <property type="term" value="P:glycolytic process"/>
    <property type="evidence" value="ECO:0007669"/>
    <property type="project" value="InterPro"/>
</dbReference>
<protein>
    <submittedName>
        <fullName evidence="3">Enolase</fullName>
        <ecNumber evidence="3">4.2.1.11</ecNumber>
    </submittedName>
</protein>
<feature type="domain" description="Enolase N-terminal" evidence="2">
    <location>
        <begin position="2"/>
        <end position="79"/>
    </location>
</feature>
<dbReference type="InterPro" id="IPR000941">
    <property type="entry name" value="Enolase"/>
</dbReference>
<proteinExistence type="predicted"/>
<keyword evidence="3" id="KW-0456">Lyase</keyword>
<gene>
    <name evidence="3" type="ORF">MNBD_GAMMA13-20</name>
</gene>
<dbReference type="GO" id="GO:0004634">
    <property type="term" value="F:phosphopyruvate hydratase activity"/>
    <property type="evidence" value="ECO:0007669"/>
    <property type="project" value="UniProtKB-EC"/>
</dbReference>
<organism evidence="3">
    <name type="scientific">hydrothermal vent metagenome</name>
    <dbReference type="NCBI Taxonomy" id="652676"/>
    <lineage>
        <taxon>unclassified sequences</taxon>
        <taxon>metagenomes</taxon>
        <taxon>ecological metagenomes</taxon>
    </lineage>
</organism>
<evidence type="ECO:0000256" key="1">
    <source>
        <dbReference type="ARBA" id="ARBA00022842"/>
    </source>
</evidence>
<evidence type="ECO:0000259" key="2">
    <source>
        <dbReference type="SMART" id="SM01193"/>
    </source>
</evidence>
<dbReference type="EMBL" id="UOFK01000119">
    <property type="protein sequence ID" value="VAW77487.1"/>
    <property type="molecule type" value="Genomic_DNA"/>
</dbReference>
<dbReference type="SMART" id="SM01193">
    <property type="entry name" value="Enolase_N"/>
    <property type="match status" value="1"/>
</dbReference>
<reference evidence="3" key="1">
    <citation type="submission" date="2018-06" db="EMBL/GenBank/DDBJ databases">
        <authorList>
            <person name="Zhirakovskaya E."/>
        </authorList>
    </citation>
    <scope>NUCLEOTIDE SEQUENCE</scope>
</reference>
<dbReference type="GO" id="GO:0000287">
    <property type="term" value="F:magnesium ion binding"/>
    <property type="evidence" value="ECO:0007669"/>
    <property type="project" value="InterPro"/>
</dbReference>
<dbReference type="InterPro" id="IPR020811">
    <property type="entry name" value="Enolase_N"/>
</dbReference>
<dbReference type="GO" id="GO:0000015">
    <property type="term" value="C:phosphopyruvate hydratase complex"/>
    <property type="evidence" value="ECO:0007669"/>
    <property type="project" value="InterPro"/>
</dbReference>
<name>A0A3B0YPN5_9ZZZZ</name>
<dbReference type="SUPFAM" id="SSF54826">
    <property type="entry name" value="Enolase N-terminal domain-like"/>
    <property type="match status" value="1"/>
</dbReference>
<dbReference type="Pfam" id="PF03952">
    <property type="entry name" value="Enolase_N"/>
    <property type="match status" value="1"/>
</dbReference>
<accession>A0A3B0YPN5</accession>
<keyword evidence="1" id="KW-0460">Magnesium</keyword>
<dbReference type="PANTHER" id="PTHR11902:SF1">
    <property type="entry name" value="ENOLASE"/>
    <property type="match status" value="1"/>
</dbReference>
<sequence length="103" mass="10740">MQRFGGKGVLKAVANVNDSIAAILQGRDVRQHAAIDQAMIALDGTPNKGRLGANATLGVSMAVARAAAEACDLRLYQYLGGPAATRLPIPHMNILSGSVHAHR</sequence>
<dbReference type="AlphaFoldDB" id="A0A3B0YPN5"/>
<dbReference type="EC" id="4.2.1.11" evidence="3"/>